<dbReference type="EMBL" id="JRPD02000023">
    <property type="protein sequence ID" value="TLD98817.1"/>
    <property type="molecule type" value="Genomic_DNA"/>
</dbReference>
<evidence type="ECO:0000256" key="5">
    <source>
        <dbReference type="ARBA" id="ARBA00023136"/>
    </source>
</evidence>
<feature type="transmembrane region" description="Helical" evidence="6">
    <location>
        <begin position="356"/>
        <end position="379"/>
    </location>
</feature>
<dbReference type="GO" id="GO:0042910">
    <property type="term" value="F:xenobiotic transmembrane transporter activity"/>
    <property type="evidence" value="ECO:0007669"/>
    <property type="project" value="InterPro"/>
</dbReference>
<feature type="transmembrane region" description="Helical" evidence="6">
    <location>
        <begin position="314"/>
        <end position="335"/>
    </location>
</feature>
<dbReference type="InterPro" id="IPR002528">
    <property type="entry name" value="MATE_fam"/>
</dbReference>
<evidence type="ECO:0000256" key="2">
    <source>
        <dbReference type="ARBA" id="ARBA00022475"/>
    </source>
</evidence>
<feature type="transmembrane region" description="Helical" evidence="6">
    <location>
        <begin position="59"/>
        <end position="83"/>
    </location>
</feature>
<evidence type="ECO:0000256" key="1">
    <source>
        <dbReference type="ARBA" id="ARBA00004651"/>
    </source>
</evidence>
<name>A0A377PT43_9HELI</name>
<feature type="transmembrane region" description="Helical" evidence="6">
    <location>
        <begin position="199"/>
        <end position="220"/>
    </location>
</feature>
<keyword evidence="10" id="KW-1185">Reference proteome</keyword>
<organism evidence="7 10">
    <name type="scientific">Helicobacter muridarum</name>
    <dbReference type="NCBI Taxonomy" id="216"/>
    <lineage>
        <taxon>Bacteria</taxon>
        <taxon>Pseudomonadati</taxon>
        <taxon>Campylobacterota</taxon>
        <taxon>Epsilonproteobacteria</taxon>
        <taxon>Campylobacterales</taxon>
        <taxon>Helicobacteraceae</taxon>
        <taxon>Helicobacter</taxon>
    </lineage>
</organism>
<dbReference type="OrthoDB" id="9808954at2"/>
<dbReference type="AlphaFoldDB" id="A0A377PT43"/>
<evidence type="ECO:0000256" key="3">
    <source>
        <dbReference type="ARBA" id="ARBA00022692"/>
    </source>
</evidence>
<evidence type="ECO:0000313" key="7">
    <source>
        <dbReference type="EMBL" id="STQ85795.1"/>
    </source>
</evidence>
<feature type="transmembrane region" description="Helical" evidence="6">
    <location>
        <begin position="95"/>
        <end position="118"/>
    </location>
</feature>
<dbReference type="InterPro" id="IPR051327">
    <property type="entry name" value="MATE_MepA_subfamily"/>
</dbReference>
<evidence type="ECO:0000313" key="10">
    <source>
        <dbReference type="Proteomes" id="UP000255139"/>
    </source>
</evidence>
<dbReference type="EMBL" id="UGJE01000002">
    <property type="protein sequence ID" value="STQ85795.1"/>
    <property type="molecule type" value="Genomic_DNA"/>
</dbReference>
<keyword evidence="4 6" id="KW-1133">Transmembrane helix</keyword>
<feature type="transmembrane region" description="Helical" evidence="6">
    <location>
        <begin position="138"/>
        <end position="158"/>
    </location>
</feature>
<proteinExistence type="predicted"/>
<dbReference type="Proteomes" id="UP000029922">
    <property type="component" value="Unassembled WGS sequence"/>
</dbReference>
<dbReference type="PANTHER" id="PTHR43823:SF3">
    <property type="entry name" value="MULTIDRUG EXPORT PROTEIN MEPA"/>
    <property type="match status" value="1"/>
</dbReference>
<comment type="subcellular location">
    <subcellularLocation>
        <location evidence="1">Cell membrane</location>
        <topology evidence="1">Multi-pass membrane protein</topology>
    </subcellularLocation>
</comment>
<dbReference type="Proteomes" id="UP000255139">
    <property type="component" value="Unassembled WGS sequence"/>
</dbReference>
<protein>
    <submittedName>
        <fullName evidence="7">Multi antimicrobial extrusion protein</fullName>
    </submittedName>
</protein>
<sequence>MSNSPSSLDLARDSIFKLFLNYFIPMLLAMLAMASYSTVDGIFVNKKLGDDAMKSIVAVWPIFPIFMAGSLMFGLGASSLISYYLAKGKKKIARIIFSSVFFFVFPLSLSLGLLTYIYPDRIITWFISDLSSYVKQMSIDYLRGIGIGLFGIVLHPILDICIINDKRPRFAMFAMFLGAISNVILNYLFLFVWEFGIIGSAYATVLGHIIGSLVLFGHYIPRYRLIAKLNNLALRVNISNSNSIFVSLCLVALRICLLILRKKGDLYLVPAFSARYIIQCAKFGSPYAASEISAGFMMWFYNVTLKGIGGEDALAVYSAILYAGFGFFTVLLSLAESIQPIASFNYGLRNFARLKSLLRFYIIAEIIISVGIYIMFLIFKEQIAMAFLQDSLLKSQSMEAMSVYFLGFILLGTNLVIALYLQSLQRAFSSFLVTISYTVVFIAALLPIMAHYYGLQGAYIAYPISQILALLASIAIIAREISLGLFIKCYPMRRT</sequence>
<feature type="transmembrane region" description="Helical" evidence="6">
    <location>
        <begin position="401"/>
        <end position="421"/>
    </location>
</feature>
<accession>A0A377PT43</accession>
<reference evidence="8 9" key="1">
    <citation type="journal article" date="2014" name="Genome Announc.">
        <title>Draft genome sequences of eight enterohepatic helicobacter species isolated from both laboratory and wild rodents.</title>
        <authorList>
            <person name="Sheh A."/>
            <person name="Shen Z."/>
            <person name="Fox J.G."/>
        </authorList>
    </citation>
    <scope>NUCLEOTIDE SEQUENCE [LARGE SCALE GENOMIC DNA]</scope>
    <source>
        <strain evidence="8 9">ST1</strain>
    </source>
</reference>
<dbReference type="Pfam" id="PF01554">
    <property type="entry name" value="MatE"/>
    <property type="match status" value="2"/>
</dbReference>
<dbReference type="PANTHER" id="PTHR43823">
    <property type="entry name" value="SPORULATION PROTEIN YKVU"/>
    <property type="match status" value="1"/>
</dbReference>
<evidence type="ECO:0000256" key="4">
    <source>
        <dbReference type="ARBA" id="ARBA00022989"/>
    </source>
</evidence>
<dbReference type="GO" id="GO:0015297">
    <property type="term" value="F:antiporter activity"/>
    <property type="evidence" value="ECO:0007669"/>
    <property type="project" value="InterPro"/>
</dbReference>
<evidence type="ECO:0000313" key="8">
    <source>
        <dbReference type="EMBL" id="TLD98817.1"/>
    </source>
</evidence>
<evidence type="ECO:0000256" key="6">
    <source>
        <dbReference type="SAM" id="Phobius"/>
    </source>
</evidence>
<evidence type="ECO:0000313" key="9">
    <source>
        <dbReference type="Proteomes" id="UP000029922"/>
    </source>
</evidence>
<keyword evidence="5 6" id="KW-0472">Membrane</keyword>
<keyword evidence="2" id="KW-1003">Cell membrane</keyword>
<feature type="transmembrane region" description="Helical" evidence="6">
    <location>
        <begin position="20"/>
        <end position="39"/>
    </location>
</feature>
<dbReference type="GO" id="GO:0005886">
    <property type="term" value="C:plasma membrane"/>
    <property type="evidence" value="ECO:0007669"/>
    <property type="project" value="UniProtKB-SubCell"/>
</dbReference>
<feature type="transmembrane region" description="Helical" evidence="6">
    <location>
        <begin position="428"/>
        <end position="453"/>
    </location>
</feature>
<feature type="transmembrane region" description="Helical" evidence="6">
    <location>
        <begin position="170"/>
        <end position="193"/>
    </location>
</feature>
<gene>
    <name evidence="8" type="ORF">LS73_008320</name>
    <name evidence="7" type="ORF">NCTC12714_00583</name>
</gene>
<keyword evidence="3 6" id="KW-0812">Transmembrane</keyword>
<feature type="transmembrane region" description="Helical" evidence="6">
    <location>
        <begin position="241"/>
        <end position="260"/>
    </location>
</feature>
<feature type="transmembrane region" description="Helical" evidence="6">
    <location>
        <begin position="459"/>
        <end position="478"/>
    </location>
</feature>
<reference evidence="7 10" key="2">
    <citation type="submission" date="2018-06" db="EMBL/GenBank/DDBJ databases">
        <authorList>
            <consortium name="Pathogen Informatics"/>
            <person name="Doyle S."/>
        </authorList>
    </citation>
    <scope>NUCLEOTIDE SEQUENCE [LARGE SCALE GENOMIC DNA]</scope>
    <source>
        <strain evidence="7 10">NCTC12714</strain>
    </source>
</reference>
<dbReference type="RefSeq" id="WP_034557567.1">
    <property type="nucleotide sequence ID" value="NZ_FZML01000041.1"/>
</dbReference>